<dbReference type="EMBL" id="QRBI01000136">
    <property type="protein sequence ID" value="RMC01715.1"/>
    <property type="molecule type" value="Genomic_DNA"/>
</dbReference>
<keyword evidence="3" id="KW-1185">Reference proteome</keyword>
<organism evidence="2 3">
    <name type="scientific">Hirundo rustica rustica</name>
    <dbReference type="NCBI Taxonomy" id="333673"/>
    <lineage>
        <taxon>Eukaryota</taxon>
        <taxon>Metazoa</taxon>
        <taxon>Chordata</taxon>
        <taxon>Craniata</taxon>
        <taxon>Vertebrata</taxon>
        <taxon>Euteleostomi</taxon>
        <taxon>Archelosauria</taxon>
        <taxon>Archosauria</taxon>
        <taxon>Dinosauria</taxon>
        <taxon>Saurischia</taxon>
        <taxon>Theropoda</taxon>
        <taxon>Coelurosauria</taxon>
        <taxon>Aves</taxon>
        <taxon>Neognathae</taxon>
        <taxon>Neoaves</taxon>
        <taxon>Telluraves</taxon>
        <taxon>Australaves</taxon>
        <taxon>Passeriformes</taxon>
        <taxon>Sylvioidea</taxon>
        <taxon>Hirundinidae</taxon>
        <taxon>Hirundo</taxon>
    </lineage>
</organism>
<accession>A0A3M0JLW8</accession>
<comment type="caution">
    <text evidence="2">The sequence shown here is derived from an EMBL/GenBank/DDBJ whole genome shotgun (WGS) entry which is preliminary data.</text>
</comment>
<feature type="transmembrane region" description="Helical" evidence="1">
    <location>
        <begin position="44"/>
        <end position="66"/>
    </location>
</feature>
<proteinExistence type="predicted"/>
<name>A0A3M0JLW8_HIRRU</name>
<keyword evidence="1" id="KW-0472">Membrane</keyword>
<evidence type="ECO:0000256" key="1">
    <source>
        <dbReference type="SAM" id="Phobius"/>
    </source>
</evidence>
<dbReference type="Proteomes" id="UP000269221">
    <property type="component" value="Unassembled WGS sequence"/>
</dbReference>
<reference evidence="2 3" key="1">
    <citation type="submission" date="2018-07" db="EMBL/GenBank/DDBJ databases">
        <title>A high quality draft genome assembly of the barn swallow (H. rustica rustica).</title>
        <authorList>
            <person name="Formenti G."/>
            <person name="Chiara M."/>
            <person name="Poveda L."/>
            <person name="Francoijs K.-J."/>
            <person name="Bonisoli-Alquati A."/>
            <person name="Canova L."/>
            <person name="Gianfranceschi L."/>
            <person name="Horner D.S."/>
            <person name="Saino N."/>
        </authorList>
    </citation>
    <scope>NUCLEOTIDE SEQUENCE [LARGE SCALE GENOMIC DNA]</scope>
    <source>
        <strain evidence="2">Chelidonia</strain>
        <tissue evidence="2">Blood</tissue>
    </source>
</reference>
<dbReference type="AlphaFoldDB" id="A0A3M0JLW8"/>
<evidence type="ECO:0000313" key="2">
    <source>
        <dbReference type="EMBL" id="RMC01715.1"/>
    </source>
</evidence>
<gene>
    <name evidence="2" type="ORF">DUI87_21730</name>
</gene>
<protein>
    <submittedName>
        <fullName evidence="2">Uncharacterized protein</fullName>
    </submittedName>
</protein>
<keyword evidence="1" id="KW-0812">Transmembrane</keyword>
<evidence type="ECO:0000313" key="3">
    <source>
        <dbReference type="Proteomes" id="UP000269221"/>
    </source>
</evidence>
<sequence length="67" mass="7387">MEFREVGIGMRITTSPGLPLLDWYRMLIAEEAVDPPLMDGTSPIWPFLLVVNLVFALPLSGISTIAN</sequence>
<keyword evidence="1" id="KW-1133">Transmembrane helix</keyword>